<feature type="compositionally biased region" description="Polar residues" evidence="1">
    <location>
        <begin position="79"/>
        <end position="97"/>
    </location>
</feature>
<evidence type="ECO:0000313" key="3">
    <source>
        <dbReference type="Proteomes" id="UP001286313"/>
    </source>
</evidence>
<accession>A0AAE1BXY4</accession>
<feature type="region of interest" description="Disordered" evidence="1">
    <location>
        <begin position="55"/>
        <end position="111"/>
    </location>
</feature>
<evidence type="ECO:0000313" key="2">
    <source>
        <dbReference type="EMBL" id="KAK3857364.1"/>
    </source>
</evidence>
<dbReference type="Proteomes" id="UP001286313">
    <property type="component" value="Unassembled WGS sequence"/>
</dbReference>
<comment type="caution">
    <text evidence="2">The sequence shown here is derived from an EMBL/GenBank/DDBJ whole genome shotgun (WGS) entry which is preliminary data.</text>
</comment>
<name>A0AAE1BXY4_PETCI</name>
<reference evidence="2" key="1">
    <citation type="submission" date="2023-10" db="EMBL/GenBank/DDBJ databases">
        <title>Genome assemblies of two species of porcelain crab, Petrolisthes cinctipes and Petrolisthes manimaculis (Anomura: Porcellanidae).</title>
        <authorList>
            <person name="Angst P."/>
        </authorList>
    </citation>
    <scope>NUCLEOTIDE SEQUENCE</scope>
    <source>
        <strain evidence="2">PB745_01</strain>
        <tissue evidence="2">Gill</tissue>
    </source>
</reference>
<proteinExistence type="predicted"/>
<dbReference type="AlphaFoldDB" id="A0AAE1BXY4"/>
<dbReference type="EMBL" id="JAWQEG010005623">
    <property type="protein sequence ID" value="KAK3857364.1"/>
    <property type="molecule type" value="Genomic_DNA"/>
</dbReference>
<gene>
    <name evidence="2" type="ORF">Pcinc_036373</name>
</gene>
<feature type="compositionally biased region" description="Basic and acidic residues" evidence="1">
    <location>
        <begin position="100"/>
        <end position="111"/>
    </location>
</feature>
<sequence length="111" mass="12380">MPSEVMRVSLTPDKLALVSSRPRVQFLRSYQALPSRWTDRQTGWLAGQRSSNNISLHPDFPHQIPPPSPPLLSSHRRYVTSSPVRSTQVTGSLSTGQQKGGDRREGGMEEK</sequence>
<organism evidence="2 3">
    <name type="scientific">Petrolisthes cinctipes</name>
    <name type="common">Flat porcelain crab</name>
    <dbReference type="NCBI Taxonomy" id="88211"/>
    <lineage>
        <taxon>Eukaryota</taxon>
        <taxon>Metazoa</taxon>
        <taxon>Ecdysozoa</taxon>
        <taxon>Arthropoda</taxon>
        <taxon>Crustacea</taxon>
        <taxon>Multicrustacea</taxon>
        <taxon>Malacostraca</taxon>
        <taxon>Eumalacostraca</taxon>
        <taxon>Eucarida</taxon>
        <taxon>Decapoda</taxon>
        <taxon>Pleocyemata</taxon>
        <taxon>Anomura</taxon>
        <taxon>Galatheoidea</taxon>
        <taxon>Porcellanidae</taxon>
        <taxon>Petrolisthes</taxon>
    </lineage>
</organism>
<protein>
    <submittedName>
        <fullName evidence="2">Uncharacterized protein</fullName>
    </submittedName>
</protein>
<keyword evidence="3" id="KW-1185">Reference proteome</keyword>
<evidence type="ECO:0000256" key="1">
    <source>
        <dbReference type="SAM" id="MobiDB-lite"/>
    </source>
</evidence>